<dbReference type="InterPro" id="IPR029753">
    <property type="entry name" value="D-isomer_DH_CS"/>
</dbReference>
<keyword evidence="1" id="KW-0560">Oxidoreductase</keyword>
<dbReference type="InterPro" id="IPR050223">
    <property type="entry name" value="D-isomer_2-hydroxyacid_DH"/>
</dbReference>
<gene>
    <name evidence="4" type="ORF">METZ01_LOCUS482436</name>
</gene>
<dbReference type="PROSITE" id="PS00065">
    <property type="entry name" value="D_2_HYDROXYACID_DH_1"/>
    <property type="match status" value="1"/>
</dbReference>
<reference evidence="4" key="1">
    <citation type="submission" date="2018-05" db="EMBL/GenBank/DDBJ databases">
        <authorList>
            <person name="Lanie J.A."/>
            <person name="Ng W.-L."/>
            <person name="Kazmierczak K.M."/>
            <person name="Andrzejewski T.M."/>
            <person name="Davidsen T.M."/>
            <person name="Wayne K.J."/>
            <person name="Tettelin H."/>
            <person name="Glass J.I."/>
            <person name="Rusch D."/>
            <person name="Podicherti R."/>
            <person name="Tsui H.-C.T."/>
            <person name="Winkler M.E."/>
        </authorList>
    </citation>
    <scope>NUCLEOTIDE SEQUENCE</scope>
</reference>
<dbReference type="EMBL" id="UINC01207483">
    <property type="protein sequence ID" value="SVE29582.1"/>
    <property type="molecule type" value="Genomic_DNA"/>
</dbReference>
<dbReference type="InterPro" id="IPR036291">
    <property type="entry name" value="NAD(P)-bd_dom_sf"/>
</dbReference>
<feature type="non-terminal residue" evidence="4">
    <location>
        <position position="1"/>
    </location>
</feature>
<feature type="non-terminal residue" evidence="4">
    <location>
        <position position="241"/>
    </location>
</feature>
<evidence type="ECO:0000313" key="4">
    <source>
        <dbReference type="EMBL" id="SVE29582.1"/>
    </source>
</evidence>
<dbReference type="GO" id="GO:0005829">
    <property type="term" value="C:cytosol"/>
    <property type="evidence" value="ECO:0007669"/>
    <property type="project" value="TreeGrafter"/>
</dbReference>
<dbReference type="InterPro" id="IPR029752">
    <property type="entry name" value="D-isomer_DH_CS1"/>
</dbReference>
<dbReference type="Gene3D" id="3.40.50.720">
    <property type="entry name" value="NAD(P)-binding Rossmann-like Domain"/>
    <property type="match status" value="2"/>
</dbReference>
<keyword evidence="2" id="KW-0520">NAD</keyword>
<dbReference type="GO" id="GO:0030267">
    <property type="term" value="F:glyoxylate reductase (NADPH) activity"/>
    <property type="evidence" value="ECO:0007669"/>
    <property type="project" value="TreeGrafter"/>
</dbReference>
<dbReference type="CDD" id="cd05301">
    <property type="entry name" value="GDH"/>
    <property type="match status" value="1"/>
</dbReference>
<dbReference type="GO" id="GO:0051287">
    <property type="term" value="F:NAD binding"/>
    <property type="evidence" value="ECO:0007669"/>
    <property type="project" value="InterPro"/>
</dbReference>
<evidence type="ECO:0000256" key="1">
    <source>
        <dbReference type="ARBA" id="ARBA00023002"/>
    </source>
</evidence>
<dbReference type="SUPFAM" id="SSF52283">
    <property type="entry name" value="Formate/glycerate dehydrogenase catalytic domain-like"/>
    <property type="match status" value="1"/>
</dbReference>
<dbReference type="PROSITE" id="PS00670">
    <property type="entry name" value="D_2_HYDROXYACID_DH_2"/>
    <property type="match status" value="1"/>
</dbReference>
<evidence type="ECO:0000256" key="2">
    <source>
        <dbReference type="ARBA" id="ARBA00023027"/>
    </source>
</evidence>
<dbReference type="GO" id="GO:0016618">
    <property type="term" value="F:hydroxypyruvate reductase [NAD(P)H] activity"/>
    <property type="evidence" value="ECO:0007669"/>
    <property type="project" value="TreeGrafter"/>
</dbReference>
<dbReference type="InterPro" id="IPR006140">
    <property type="entry name" value="D-isomer_DH_NAD-bd"/>
</dbReference>
<evidence type="ECO:0000259" key="3">
    <source>
        <dbReference type="Pfam" id="PF02826"/>
    </source>
</evidence>
<dbReference type="SUPFAM" id="SSF51735">
    <property type="entry name" value="NAD(P)-binding Rossmann-fold domains"/>
    <property type="match status" value="1"/>
</dbReference>
<accession>A0A383CBJ5</accession>
<protein>
    <recommendedName>
        <fullName evidence="3">D-isomer specific 2-hydroxyacid dehydrogenase NAD-binding domain-containing protein</fullName>
    </recommendedName>
</protein>
<sequence length="241" mass="26746">ITRKLMKSSEKYASSIFDVKLNKEDKLLTKDEIISQSNECDGILSSLTEKLDNGTILKLSDKVKIISNFAVGFGNIDLDAAKKRNIIVTNTPDVLTDATAEIAMLVLLGAARRVKEGAEWAKRKNWGWSANFLIGKQLAGSRLGILGMGRIGRAIADRARSFGMKIHYYNRSRLEKNLEKDAIYHRSLESLLSVSDFFSINCPATKETKHIINSKTIKYFPNGAVISNSARGDMIDDDAMV</sequence>
<feature type="domain" description="D-isomer specific 2-hydroxyacid dehydrogenase NAD-binding" evidence="3">
    <location>
        <begin position="106"/>
        <end position="241"/>
    </location>
</feature>
<dbReference type="PANTHER" id="PTHR10996:SF178">
    <property type="entry name" value="2-HYDROXYACID DEHYDROGENASE YGL185C-RELATED"/>
    <property type="match status" value="1"/>
</dbReference>
<proteinExistence type="predicted"/>
<dbReference type="Pfam" id="PF02826">
    <property type="entry name" value="2-Hacid_dh_C"/>
    <property type="match status" value="1"/>
</dbReference>
<name>A0A383CBJ5_9ZZZZ</name>
<dbReference type="AlphaFoldDB" id="A0A383CBJ5"/>
<organism evidence="4">
    <name type="scientific">marine metagenome</name>
    <dbReference type="NCBI Taxonomy" id="408172"/>
    <lineage>
        <taxon>unclassified sequences</taxon>
        <taxon>metagenomes</taxon>
        <taxon>ecological metagenomes</taxon>
    </lineage>
</organism>
<dbReference type="PANTHER" id="PTHR10996">
    <property type="entry name" value="2-HYDROXYACID DEHYDROGENASE-RELATED"/>
    <property type="match status" value="1"/>
</dbReference>